<evidence type="ECO:0000313" key="3">
    <source>
        <dbReference type="Proteomes" id="UP000431401"/>
    </source>
</evidence>
<name>A0A7K0DX66_9NOCA</name>
<feature type="domain" description="Aminoglycoside phosphotransferase" evidence="1">
    <location>
        <begin position="42"/>
        <end position="262"/>
    </location>
</feature>
<protein>
    <recommendedName>
        <fullName evidence="1">Aminoglycoside phosphotransferase domain-containing protein</fullName>
    </recommendedName>
</protein>
<gene>
    <name evidence="2" type="ORF">NRB56_59850</name>
</gene>
<accession>A0A7K0DX66</accession>
<evidence type="ECO:0000313" key="2">
    <source>
        <dbReference type="EMBL" id="MQY30383.1"/>
    </source>
</evidence>
<dbReference type="InterPro" id="IPR002575">
    <property type="entry name" value="Aminoglycoside_PTrfase"/>
</dbReference>
<dbReference type="InterPro" id="IPR011009">
    <property type="entry name" value="Kinase-like_dom_sf"/>
</dbReference>
<reference evidence="2 3" key="1">
    <citation type="submission" date="2019-10" db="EMBL/GenBank/DDBJ databases">
        <title>Nocardia macrotermitis sp. nov. and Nocardia aurantia sp. nov., isolated from the gut of fungus growing-termite Macrotermes natalensis.</title>
        <authorList>
            <person name="Benndorf R."/>
            <person name="Schwitalla J."/>
            <person name="Martin K."/>
            <person name="De Beer W."/>
            <person name="Kaster A.-K."/>
            <person name="Vollmers J."/>
            <person name="Poulsen M."/>
            <person name="Beemelmanns C."/>
        </authorList>
    </citation>
    <scope>NUCLEOTIDE SEQUENCE [LARGE SCALE GENOMIC DNA]</scope>
    <source>
        <strain evidence="2 3">RB56</strain>
    </source>
</reference>
<dbReference type="EMBL" id="WEGI01000014">
    <property type="protein sequence ID" value="MQY30383.1"/>
    <property type="molecule type" value="Genomic_DNA"/>
</dbReference>
<dbReference type="Proteomes" id="UP000431401">
    <property type="component" value="Unassembled WGS sequence"/>
</dbReference>
<dbReference type="CDD" id="cd05154">
    <property type="entry name" value="ACAD10_11_N-like"/>
    <property type="match status" value="1"/>
</dbReference>
<sequence>MGDKIFHALIRPAGPDGFDLDEAAMVEWLTSSGLDHRLPLRATRIGLGQSNLIFEITDADDRRWILRRPPLGRLLSSAHDVVREARILTALAGTDVPVPRIVDLATDDGVPVVLMEHVAGLVIDRPVIAAALSPQHRRAVGIALPRTLARIHAVNLDDTGLADLASHKPYAERQLKRWTAQWERTKTRDVPRVDRLAERLRAAIPPQRELGLVHGDFHIRNVITDPVGGDITAVLDWELCTLGDPLADLGSLLAYWPQPGERETDSFAMCALPGFPSRAELVTEYVAATARDVAALGFWHALGLWKIAVIREGVLRRTRDDPRNQAIGAVPTIAQIDAVIDAADAAATHAGL</sequence>
<keyword evidence="3" id="KW-1185">Reference proteome</keyword>
<comment type="caution">
    <text evidence="2">The sequence shown here is derived from an EMBL/GenBank/DDBJ whole genome shotgun (WGS) entry which is preliminary data.</text>
</comment>
<dbReference type="RefSeq" id="WP_194291039.1">
    <property type="nucleotide sequence ID" value="NZ_WEGI01000014.1"/>
</dbReference>
<dbReference type="Gene3D" id="3.90.1200.10">
    <property type="match status" value="1"/>
</dbReference>
<proteinExistence type="predicted"/>
<dbReference type="PANTHER" id="PTHR47829:SF1">
    <property type="entry name" value="HAD FAMILY PHOSPHATASE"/>
    <property type="match status" value="1"/>
</dbReference>
<evidence type="ECO:0000259" key="1">
    <source>
        <dbReference type="Pfam" id="PF01636"/>
    </source>
</evidence>
<dbReference type="Pfam" id="PF01636">
    <property type="entry name" value="APH"/>
    <property type="match status" value="1"/>
</dbReference>
<dbReference type="PANTHER" id="PTHR47829">
    <property type="entry name" value="HYDROLASE, PUTATIVE (AFU_ORTHOLOGUE AFUA_1G12880)-RELATED"/>
    <property type="match status" value="1"/>
</dbReference>
<dbReference type="InterPro" id="IPR041726">
    <property type="entry name" value="ACAD10_11_N"/>
</dbReference>
<organism evidence="2 3">
    <name type="scientific">Nocardia aurantia</name>
    <dbReference type="NCBI Taxonomy" id="2585199"/>
    <lineage>
        <taxon>Bacteria</taxon>
        <taxon>Bacillati</taxon>
        <taxon>Actinomycetota</taxon>
        <taxon>Actinomycetes</taxon>
        <taxon>Mycobacteriales</taxon>
        <taxon>Nocardiaceae</taxon>
        <taxon>Nocardia</taxon>
    </lineage>
</organism>
<dbReference type="SUPFAM" id="SSF56112">
    <property type="entry name" value="Protein kinase-like (PK-like)"/>
    <property type="match status" value="1"/>
</dbReference>
<dbReference type="AlphaFoldDB" id="A0A7K0DX66"/>
<dbReference type="Gene3D" id="3.30.200.20">
    <property type="entry name" value="Phosphorylase Kinase, domain 1"/>
    <property type="match status" value="1"/>
</dbReference>
<dbReference type="InterPro" id="IPR052898">
    <property type="entry name" value="ACAD10-like"/>
</dbReference>